<gene>
    <name evidence="1" type="ORF">MON41_17590</name>
</gene>
<name>A0ABS9W975_9PROT</name>
<dbReference type="Gene3D" id="3.60.15.10">
    <property type="entry name" value="Ribonuclease Z/Hydroxyacylglutathione hydrolase-like"/>
    <property type="match status" value="1"/>
</dbReference>
<dbReference type="InterPro" id="IPR036866">
    <property type="entry name" value="RibonucZ/Hydroxyglut_hydro"/>
</dbReference>
<protein>
    <submittedName>
        <fullName evidence="1">Uncharacterized protein</fullName>
    </submittedName>
</protein>
<dbReference type="EMBL" id="JALBUU010000034">
    <property type="protein sequence ID" value="MCI0755528.1"/>
    <property type="molecule type" value="Genomic_DNA"/>
</dbReference>
<proteinExistence type="predicted"/>
<dbReference type="Proteomes" id="UP001201985">
    <property type="component" value="Unassembled WGS sequence"/>
</dbReference>
<keyword evidence="2" id="KW-1185">Reference proteome</keyword>
<evidence type="ECO:0000313" key="1">
    <source>
        <dbReference type="EMBL" id="MCI0755528.1"/>
    </source>
</evidence>
<reference evidence="1 2" key="1">
    <citation type="submission" date="2022-03" db="EMBL/GenBank/DDBJ databases">
        <title>Complete genome analysis of Roseomonas KG 17.1 : a prolific producer of plant growth promoters.</title>
        <authorList>
            <person name="Saadouli I."/>
            <person name="Najjari A."/>
            <person name="Mosbah A."/>
            <person name="Ouzari H.I."/>
        </authorList>
    </citation>
    <scope>NUCLEOTIDE SEQUENCE [LARGE SCALE GENOMIC DNA]</scope>
    <source>
        <strain evidence="1 2">KG17-1</strain>
    </source>
</reference>
<comment type="caution">
    <text evidence="1">The sequence shown here is derived from an EMBL/GenBank/DDBJ whole genome shotgun (WGS) entry which is preliminary data.</text>
</comment>
<accession>A0ABS9W975</accession>
<organism evidence="1 2">
    <name type="scientific">Teichococcus vastitatis</name>
    <dbReference type="NCBI Taxonomy" id="2307076"/>
    <lineage>
        <taxon>Bacteria</taxon>
        <taxon>Pseudomonadati</taxon>
        <taxon>Pseudomonadota</taxon>
        <taxon>Alphaproteobacteria</taxon>
        <taxon>Acetobacterales</taxon>
        <taxon>Roseomonadaceae</taxon>
        <taxon>Roseomonas</taxon>
    </lineage>
</organism>
<evidence type="ECO:0000313" key="2">
    <source>
        <dbReference type="Proteomes" id="UP001201985"/>
    </source>
</evidence>
<sequence length="181" mass="19604">MVGLNCIADLFWAGSPLRTGAPAGSVFILILRDWLWLAGRALVLPLNRRSILWAGRTAIVSLLLHAPSVAAQTVAAARNARIRDEPDLSRLPMPPESRQRFMAAIKRRVEPIARTAILYRAGSKILPGSTTIAEAGHRPGMAALLIHSGGDQLLVASDAACDPLLNMERLRREAPISLRLP</sequence>